<sequence>MPSAWVTGGCAAFPVAAVATPAPVSASSAATPTVTAVRRMPPPIVSTRHPIEATGLTPSTRVPRIGDG</sequence>
<feature type="chain" id="PRO_5045472052" evidence="2">
    <location>
        <begin position="27"/>
        <end position="68"/>
    </location>
</feature>
<keyword evidence="2" id="KW-0732">Signal</keyword>
<accession>A0ABP8S1F2</accession>
<dbReference type="Proteomes" id="UP001501598">
    <property type="component" value="Unassembled WGS sequence"/>
</dbReference>
<name>A0ABP8S1F2_9PSEU</name>
<organism evidence="3 4">
    <name type="scientific">Pseudonocardia xishanensis</name>
    <dbReference type="NCBI Taxonomy" id="630995"/>
    <lineage>
        <taxon>Bacteria</taxon>
        <taxon>Bacillati</taxon>
        <taxon>Actinomycetota</taxon>
        <taxon>Actinomycetes</taxon>
        <taxon>Pseudonocardiales</taxon>
        <taxon>Pseudonocardiaceae</taxon>
        <taxon>Pseudonocardia</taxon>
    </lineage>
</organism>
<evidence type="ECO:0000256" key="1">
    <source>
        <dbReference type="SAM" id="MobiDB-lite"/>
    </source>
</evidence>
<feature type="region of interest" description="Disordered" evidence="1">
    <location>
        <begin position="45"/>
        <end position="68"/>
    </location>
</feature>
<protein>
    <submittedName>
        <fullName evidence="3">Uncharacterized protein</fullName>
    </submittedName>
</protein>
<gene>
    <name evidence="3" type="ORF">GCM10023175_63280</name>
</gene>
<keyword evidence="4" id="KW-1185">Reference proteome</keyword>
<dbReference type="EMBL" id="BAABGT010000106">
    <property type="protein sequence ID" value="GAA4557949.1"/>
    <property type="molecule type" value="Genomic_DNA"/>
</dbReference>
<feature type="signal peptide" evidence="2">
    <location>
        <begin position="1"/>
        <end position="26"/>
    </location>
</feature>
<proteinExistence type="predicted"/>
<comment type="caution">
    <text evidence="3">The sequence shown here is derived from an EMBL/GenBank/DDBJ whole genome shotgun (WGS) entry which is preliminary data.</text>
</comment>
<evidence type="ECO:0000313" key="4">
    <source>
        <dbReference type="Proteomes" id="UP001501598"/>
    </source>
</evidence>
<reference evidence="4" key="1">
    <citation type="journal article" date="2019" name="Int. J. Syst. Evol. Microbiol.">
        <title>The Global Catalogue of Microorganisms (GCM) 10K type strain sequencing project: providing services to taxonomists for standard genome sequencing and annotation.</title>
        <authorList>
            <consortium name="The Broad Institute Genomics Platform"/>
            <consortium name="The Broad Institute Genome Sequencing Center for Infectious Disease"/>
            <person name="Wu L."/>
            <person name="Ma J."/>
        </authorList>
    </citation>
    <scope>NUCLEOTIDE SEQUENCE [LARGE SCALE GENOMIC DNA]</scope>
    <source>
        <strain evidence="4">JCM 17906</strain>
    </source>
</reference>
<evidence type="ECO:0000256" key="2">
    <source>
        <dbReference type="SAM" id="SignalP"/>
    </source>
</evidence>
<evidence type="ECO:0000313" key="3">
    <source>
        <dbReference type="EMBL" id="GAA4557949.1"/>
    </source>
</evidence>